<keyword evidence="5 10" id="KW-0997">Cell inner membrane</keyword>
<dbReference type="InterPro" id="IPR038072">
    <property type="entry name" value="GspK_central_sf"/>
</dbReference>
<keyword evidence="4 10" id="KW-1003">Cell membrane</keyword>
<dbReference type="SUPFAM" id="SSF47781">
    <property type="entry name" value="RuvA domain 2-like"/>
    <property type="match status" value="1"/>
</dbReference>
<name>A0ABQ6M1L1_9GAMM</name>
<dbReference type="Gene3D" id="1.10.40.60">
    <property type="entry name" value="EpsJ-like"/>
    <property type="match status" value="2"/>
</dbReference>
<evidence type="ECO:0000256" key="1">
    <source>
        <dbReference type="ARBA" id="ARBA00004533"/>
    </source>
</evidence>
<dbReference type="NCBIfam" id="NF037980">
    <property type="entry name" value="T2SS_GspK"/>
    <property type="match status" value="1"/>
</dbReference>
<sequence length="363" mass="39377">MSRRRRATPLQRQQGVALITVMLVFFIAVTIATQVLTRSHLTIARTNALLANSQLRGFVAGAEAWSIVALQNDFQSDQDRNAQGDHAQEPWAQVQRTFNPDNGRIRIHLRDMQACFNVNNLAVGTGTGTGTGNSGGNGGGNGSGASDAGDGGGNGATNADQFQILRNYLTRNQVDPNLANAIADWVDQDDTPRGLDTEDDGYLGMDIPYRTPDTFITDVSELRHVKGMTEEAWEKLDGLLCALPGAQQTLINVNSAPESLLSAIAPSVDGAAIGYAREFGGFNTFDELLQDQGLGIKQEMAGVLGVESRYFEALIAVELGDELAHRQYWKTLLALQTTTGRVTIVHRQRVEFAGDLFKELLEE</sequence>
<evidence type="ECO:0000313" key="14">
    <source>
        <dbReference type="Proteomes" id="UP001224392"/>
    </source>
</evidence>
<keyword evidence="6" id="KW-0812">Transmembrane</keyword>
<comment type="caution">
    <text evidence="13">The sequence shown here is derived from an EMBL/GenBank/DDBJ whole genome shotgun (WGS) entry which is preliminary data.</text>
</comment>
<reference evidence="13 14" key="1">
    <citation type="submission" date="2023-04" db="EMBL/GenBank/DDBJ databases">
        <title>Marinobulbifer ophiurae gen. nov., sp. Nov., isolate from tissue of brittle star Ophioplocus japonicus.</title>
        <authorList>
            <person name="Kawano K."/>
            <person name="Sawayama S."/>
            <person name="Nakagawa S."/>
        </authorList>
    </citation>
    <scope>NUCLEOTIDE SEQUENCE [LARGE SCALE GENOMIC DNA]</scope>
    <source>
        <strain evidence="13 14">NKW57</strain>
    </source>
</reference>
<dbReference type="Gene3D" id="3.30.1300.30">
    <property type="entry name" value="GSPII I/J protein-like"/>
    <property type="match status" value="1"/>
</dbReference>
<feature type="domain" description="T2SS protein K first SAM-like" evidence="12">
    <location>
        <begin position="114"/>
        <end position="244"/>
    </location>
</feature>
<keyword evidence="8" id="KW-1133">Transmembrane helix</keyword>
<keyword evidence="7" id="KW-0653">Protein transport</keyword>
<dbReference type="PIRSF" id="PIRSF002786">
    <property type="entry name" value="XcpX"/>
    <property type="match status" value="1"/>
</dbReference>
<evidence type="ECO:0000256" key="9">
    <source>
        <dbReference type="ARBA" id="ARBA00023136"/>
    </source>
</evidence>
<evidence type="ECO:0000256" key="6">
    <source>
        <dbReference type="ARBA" id="ARBA00022692"/>
    </source>
</evidence>
<evidence type="ECO:0000256" key="11">
    <source>
        <dbReference type="SAM" id="MobiDB-lite"/>
    </source>
</evidence>
<dbReference type="PANTHER" id="PTHR38831">
    <property type="entry name" value="TYPE II SECRETION SYSTEM PROTEIN K"/>
    <property type="match status" value="1"/>
</dbReference>
<dbReference type="SUPFAM" id="SSF158544">
    <property type="entry name" value="GspK insert domain-like"/>
    <property type="match status" value="1"/>
</dbReference>
<evidence type="ECO:0000256" key="2">
    <source>
        <dbReference type="ARBA" id="ARBA00007246"/>
    </source>
</evidence>
<dbReference type="Pfam" id="PF21687">
    <property type="entry name" value="T2SSK_1st"/>
    <property type="match status" value="1"/>
</dbReference>
<evidence type="ECO:0000256" key="4">
    <source>
        <dbReference type="ARBA" id="ARBA00022475"/>
    </source>
</evidence>
<evidence type="ECO:0000256" key="8">
    <source>
        <dbReference type="ARBA" id="ARBA00022989"/>
    </source>
</evidence>
<feature type="region of interest" description="Disordered" evidence="11">
    <location>
        <begin position="132"/>
        <end position="155"/>
    </location>
</feature>
<accession>A0ABQ6M1L1</accession>
<dbReference type="Proteomes" id="UP001224392">
    <property type="component" value="Unassembled WGS sequence"/>
</dbReference>
<dbReference type="InterPro" id="IPR049031">
    <property type="entry name" value="T2SSK_SAM-like_1st"/>
</dbReference>
<gene>
    <name evidence="13" type="primary">gspK</name>
    <name evidence="13" type="ORF">MNKW57_25570</name>
</gene>
<keyword evidence="3 10" id="KW-0813">Transport</keyword>
<comment type="subcellular location">
    <subcellularLocation>
        <location evidence="1 10">Cell inner membrane</location>
    </subcellularLocation>
</comment>
<dbReference type="PANTHER" id="PTHR38831:SF1">
    <property type="entry name" value="TYPE II SECRETION SYSTEM PROTEIN K-RELATED"/>
    <property type="match status" value="1"/>
</dbReference>
<dbReference type="InterPro" id="IPR005628">
    <property type="entry name" value="GspK"/>
</dbReference>
<evidence type="ECO:0000256" key="7">
    <source>
        <dbReference type="ARBA" id="ARBA00022927"/>
    </source>
</evidence>
<keyword evidence="9 10" id="KW-0472">Membrane</keyword>
<proteinExistence type="inferred from homology"/>
<evidence type="ECO:0000256" key="10">
    <source>
        <dbReference type="PIRNR" id="PIRNR002786"/>
    </source>
</evidence>
<comment type="similarity">
    <text evidence="2 10">Belongs to the GSP K family.</text>
</comment>
<evidence type="ECO:0000313" key="13">
    <source>
        <dbReference type="EMBL" id="GMG88236.1"/>
    </source>
</evidence>
<keyword evidence="14" id="KW-1185">Reference proteome</keyword>
<organism evidence="13 14">
    <name type="scientific">Biformimicrobium ophioploci</name>
    <dbReference type="NCBI Taxonomy" id="3036711"/>
    <lineage>
        <taxon>Bacteria</taxon>
        <taxon>Pseudomonadati</taxon>
        <taxon>Pseudomonadota</taxon>
        <taxon>Gammaproteobacteria</taxon>
        <taxon>Cellvibrionales</taxon>
        <taxon>Microbulbiferaceae</taxon>
        <taxon>Biformimicrobium</taxon>
    </lineage>
</organism>
<protein>
    <recommendedName>
        <fullName evidence="10">Type II secretion system protein K</fullName>
    </recommendedName>
</protein>
<dbReference type="InterPro" id="IPR010994">
    <property type="entry name" value="RuvA_2-like"/>
</dbReference>
<dbReference type="SUPFAM" id="SSF54523">
    <property type="entry name" value="Pili subunits"/>
    <property type="match status" value="1"/>
</dbReference>
<evidence type="ECO:0000259" key="12">
    <source>
        <dbReference type="Pfam" id="PF21687"/>
    </source>
</evidence>
<dbReference type="EMBL" id="BSYJ01000005">
    <property type="protein sequence ID" value="GMG88236.1"/>
    <property type="molecule type" value="Genomic_DNA"/>
</dbReference>
<dbReference type="RefSeq" id="WP_285764845.1">
    <property type="nucleotide sequence ID" value="NZ_BSYJ01000005.1"/>
</dbReference>
<dbReference type="InterPro" id="IPR045584">
    <property type="entry name" value="Pilin-like"/>
</dbReference>
<evidence type="ECO:0000256" key="3">
    <source>
        <dbReference type="ARBA" id="ARBA00022448"/>
    </source>
</evidence>
<evidence type="ECO:0000256" key="5">
    <source>
        <dbReference type="ARBA" id="ARBA00022519"/>
    </source>
</evidence>